<reference evidence="6 7" key="1">
    <citation type="journal article" date="2018" name="Evol. Lett.">
        <title>Horizontal gene cluster transfer increased hallucinogenic mushroom diversity.</title>
        <authorList>
            <person name="Reynolds H.T."/>
            <person name="Vijayakumar V."/>
            <person name="Gluck-Thaler E."/>
            <person name="Korotkin H.B."/>
            <person name="Matheny P.B."/>
            <person name="Slot J.C."/>
        </authorList>
    </citation>
    <scope>NUCLEOTIDE SEQUENCE [LARGE SCALE GENOMIC DNA]</scope>
    <source>
        <strain evidence="6 7">SRW20</strain>
    </source>
</reference>
<dbReference type="AlphaFoldDB" id="A0A409XZQ2"/>
<dbReference type="PANTHER" id="PTHR31274:SF1">
    <property type="entry name" value="AGL149CP"/>
    <property type="match status" value="1"/>
</dbReference>
<keyword evidence="4 5" id="KW-0472">Membrane</keyword>
<organism evidence="6 7">
    <name type="scientific">Gymnopilus dilepis</name>
    <dbReference type="NCBI Taxonomy" id="231916"/>
    <lineage>
        <taxon>Eukaryota</taxon>
        <taxon>Fungi</taxon>
        <taxon>Dikarya</taxon>
        <taxon>Basidiomycota</taxon>
        <taxon>Agaricomycotina</taxon>
        <taxon>Agaricomycetes</taxon>
        <taxon>Agaricomycetidae</taxon>
        <taxon>Agaricales</taxon>
        <taxon>Agaricineae</taxon>
        <taxon>Hymenogastraceae</taxon>
        <taxon>Gymnopilus</taxon>
    </lineage>
</organism>
<dbReference type="Pfam" id="PF03547">
    <property type="entry name" value="Mem_trans"/>
    <property type="match status" value="1"/>
</dbReference>
<dbReference type="Proteomes" id="UP000284706">
    <property type="component" value="Unassembled WGS sequence"/>
</dbReference>
<dbReference type="InParanoid" id="A0A409XZQ2"/>
<evidence type="ECO:0000256" key="2">
    <source>
        <dbReference type="ARBA" id="ARBA00022692"/>
    </source>
</evidence>
<feature type="transmembrane region" description="Helical" evidence="5">
    <location>
        <begin position="495"/>
        <end position="514"/>
    </location>
</feature>
<evidence type="ECO:0008006" key="8">
    <source>
        <dbReference type="Google" id="ProtNLM"/>
    </source>
</evidence>
<proteinExistence type="predicted"/>
<evidence type="ECO:0000256" key="5">
    <source>
        <dbReference type="SAM" id="Phobius"/>
    </source>
</evidence>
<gene>
    <name evidence="6" type="ORF">CVT26_005584</name>
</gene>
<dbReference type="GO" id="GO:0016020">
    <property type="term" value="C:membrane"/>
    <property type="evidence" value="ECO:0007669"/>
    <property type="project" value="UniProtKB-SubCell"/>
</dbReference>
<sequence>MVSAAVLIWISCRPLLRLMFCVLCGVAITKADIFPPVAAAGAGQILLNVTLPCLMFSKIVPAFTPQNINALGPLILIALLYEAIGMVLAFLTKQVFWVPHRFRYGILVAGGWGNVGDIPTAVVMSVTGAAPFQGSNDQNLAVAYISAFILVFMVTLFPFGGHRLVAWDFQGPDIEPEEVQEAMRSKRKALLRPFTLLWVRVCCPDSEHPKDNAEKIQHVQDRSLNYVSSMNDSITVVPSNGVVSAASSQPPTEYSYHHRQNIADRTQLHAKEDVSNTNKSDGVLLSTREVVEPERLPPPVQHSSSRNNLVNTTPARSHKIFPDVETVSRFLRALLTPASITIFSSFLIALVPKLKALFVEVPTVQMPTAPDGQPPLAFLLDAANFVGAASVPLGLICLGSSLARLNWPKKGEWAKLPLGAIGWIAMSKMVIIPILGVLICEGLTSVGLISRDDKVLRFVCIFLSCLPTATVHVLLTQVYSGTGSSEHLAPFLIPQYMLMFVSMPAITAYTINLLF</sequence>
<accession>A0A409XZQ2</accession>
<comment type="caution">
    <text evidence="6">The sequence shown here is derived from an EMBL/GenBank/DDBJ whole genome shotgun (WGS) entry which is preliminary data.</text>
</comment>
<protein>
    <recommendedName>
        <fullName evidence="8">Auxin efflux carrier</fullName>
    </recommendedName>
</protein>
<feature type="transmembrane region" description="Helical" evidence="5">
    <location>
        <begin position="6"/>
        <end position="28"/>
    </location>
</feature>
<feature type="transmembrane region" description="Helical" evidence="5">
    <location>
        <begin position="420"/>
        <end position="443"/>
    </location>
</feature>
<dbReference type="InterPro" id="IPR040254">
    <property type="entry name" value="Ecm3-like"/>
</dbReference>
<keyword evidence="3 5" id="KW-1133">Transmembrane helix</keyword>
<keyword evidence="2 5" id="KW-0812">Transmembrane</keyword>
<feature type="transmembrane region" description="Helical" evidence="5">
    <location>
        <begin position="455"/>
        <end position="475"/>
    </location>
</feature>
<evidence type="ECO:0000256" key="4">
    <source>
        <dbReference type="ARBA" id="ARBA00023136"/>
    </source>
</evidence>
<dbReference type="GO" id="GO:0055085">
    <property type="term" value="P:transmembrane transport"/>
    <property type="evidence" value="ECO:0007669"/>
    <property type="project" value="InterPro"/>
</dbReference>
<feature type="transmembrane region" description="Helical" evidence="5">
    <location>
        <begin position="141"/>
        <end position="160"/>
    </location>
</feature>
<feature type="transmembrane region" description="Helical" evidence="5">
    <location>
        <begin position="330"/>
        <end position="351"/>
    </location>
</feature>
<evidence type="ECO:0000313" key="7">
    <source>
        <dbReference type="Proteomes" id="UP000284706"/>
    </source>
</evidence>
<evidence type="ECO:0000256" key="3">
    <source>
        <dbReference type="ARBA" id="ARBA00022989"/>
    </source>
</evidence>
<feature type="transmembrane region" description="Helical" evidence="5">
    <location>
        <begin position="37"/>
        <end position="59"/>
    </location>
</feature>
<evidence type="ECO:0000313" key="6">
    <source>
        <dbReference type="EMBL" id="PPQ96257.1"/>
    </source>
</evidence>
<dbReference type="OrthoDB" id="435607at2759"/>
<keyword evidence="7" id="KW-1185">Reference proteome</keyword>
<name>A0A409XZQ2_9AGAR</name>
<dbReference type="EMBL" id="NHYE01001386">
    <property type="protein sequence ID" value="PPQ96257.1"/>
    <property type="molecule type" value="Genomic_DNA"/>
</dbReference>
<feature type="transmembrane region" description="Helical" evidence="5">
    <location>
        <begin position="71"/>
        <end position="92"/>
    </location>
</feature>
<evidence type="ECO:0000256" key="1">
    <source>
        <dbReference type="ARBA" id="ARBA00004141"/>
    </source>
</evidence>
<comment type="subcellular location">
    <subcellularLocation>
        <location evidence="1">Membrane</location>
        <topology evidence="1">Multi-pass membrane protein</topology>
    </subcellularLocation>
</comment>
<feature type="transmembrane region" description="Helical" evidence="5">
    <location>
        <begin position="104"/>
        <end position="129"/>
    </location>
</feature>
<dbReference type="PANTHER" id="PTHR31274">
    <property type="entry name" value="PROTEIN ECM3"/>
    <property type="match status" value="1"/>
</dbReference>
<dbReference type="InterPro" id="IPR004776">
    <property type="entry name" value="Mem_transp_PIN-like"/>
</dbReference>
<dbReference type="STRING" id="231916.A0A409XZQ2"/>